<gene>
    <name evidence="1" type="ORF">GJ700_00220</name>
</gene>
<comment type="caution">
    <text evidence="1">The sequence shown here is derived from an EMBL/GenBank/DDBJ whole genome shotgun (WGS) entry which is preliminary data.</text>
</comment>
<name>A0A7X2IIM3_9BURK</name>
<dbReference type="AlphaFoldDB" id="A0A7X2IIM3"/>
<protein>
    <submittedName>
        <fullName evidence="1">Uncharacterized protein</fullName>
    </submittedName>
</protein>
<dbReference type="Proteomes" id="UP000446768">
    <property type="component" value="Unassembled WGS sequence"/>
</dbReference>
<proteinExistence type="predicted"/>
<reference evidence="1 2" key="1">
    <citation type="submission" date="2019-11" db="EMBL/GenBank/DDBJ databases">
        <title>Novel species isolated from a subtropical stream in China.</title>
        <authorList>
            <person name="Lu H."/>
        </authorList>
    </citation>
    <scope>NUCLEOTIDE SEQUENCE [LARGE SCALE GENOMIC DNA]</scope>
    <source>
        <strain evidence="1 2">FT92W</strain>
    </source>
</reference>
<keyword evidence="2" id="KW-1185">Reference proteome</keyword>
<sequence length="75" mass="8372">MPSKIIHRGVPIVTLAEDEAMLEHCVPNCIAIRHDDAGWWTCFIGENGEVDCYDEPYPNRDQAIWAAKAAAEFGI</sequence>
<accession>A0A7X2IIM3</accession>
<evidence type="ECO:0000313" key="1">
    <source>
        <dbReference type="EMBL" id="MRV70148.1"/>
    </source>
</evidence>
<dbReference type="RefSeq" id="WP_154370654.1">
    <property type="nucleotide sequence ID" value="NZ_WKJJ01000001.1"/>
</dbReference>
<dbReference type="EMBL" id="WKJJ01000001">
    <property type="protein sequence ID" value="MRV70148.1"/>
    <property type="molecule type" value="Genomic_DNA"/>
</dbReference>
<evidence type="ECO:0000313" key="2">
    <source>
        <dbReference type="Proteomes" id="UP000446768"/>
    </source>
</evidence>
<organism evidence="1 2">
    <name type="scientific">Pseudoduganella rivuli</name>
    <dbReference type="NCBI Taxonomy" id="2666085"/>
    <lineage>
        <taxon>Bacteria</taxon>
        <taxon>Pseudomonadati</taxon>
        <taxon>Pseudomonadota</taxon>
        <taxon>Betaproteobacteria</taxon>
        <taxon>Burkholderiales</taxon>
        <taxon>Oxalobacteraceae</taxon>
        <taxon>Telluria group</taxon>
        <taxon>Pseudoduganella</taxon>
    </lineage>
</organism>